<dbReference type="GO" id="GO:0006508">
    <property type="term" value="P:proteolysis"/>
    <property type="evidence" value="ECO:0007669"/>
    <property type="project" value="UniProtKB-KW"/>
</dbReference>
<dbReference type="CDD" id="cd00190">
    <property type="entry name" value="Tryp_SPc"/>
    <property type="match status" value="1"/>
</dbReference>
<keyword evidence="5 13" id="KW-0732">Signal</keyword>
<dbReference type="GO" id="GO:0005576">
    <property type="term" value="C:extracellular region"/>
    <property type="evidence" value="ECO:0007669"/>
    <property type="project" value="UniProtKB-SubCell"/>
</dbReference>
<dbReference type="InterPro" id="IPR001314">
    <property type="entry name" value="Peptidase_S1A"/>
</dbReference>
<dbReference type="PROSITE" id="PS00135">
    <property type="entry name" value="TRYPSIN_SER"/>
    <property type="match status" value="1"/>
</dbReference>
<evidence type="ECO:0000256" key="9">
    <source>
        <dbReference type="ARBA" id="ARBA00023157"/>
    </source>
</evidence>
<dbReference type="HOGENOM" id="CLU_006842_7_1_1"/>
<sequence>MFIESFLLLLALNFLSAGRLNRPEERIIGGYPVEIEAFPWSVSFQINGRHSCGGSIYSNDTIITAAHCFFDKGRRLDDRLFVIRAGSTSRKSSGILVKVDSVTLHENFVFQFLQNDIAVVRLSERLEFTNQVQPIPLAETNPEPGTMSLAAGWGQIYETEDLVVRPINILGVKLRIQPPNHCIASYGQSTICAGNSKQSTCRGDSGGALVIDSQLVGVVSGGEEYCDSATFFTSVPFFREWILNTTNSLS</sequence>
<dbReference type="FunFam" id="2.40.10.10:FF:000073">
    <property type="entry name" value="Trypsin alpha"/>
    <property type="match status" value="1"/>
</dbReference>
<dbReference type="PANTHER" id="PTHR24276">
    <property type="entry name" value="POLYSERASE-RELATED"/>
    <property type="match status" value="1"/>
</dbReference>
<dbReference type="PROSITE" id="PS00134">
    <property type="entry name" value="TRYPSIN_HIS"/>
    <property type="match status" value="1"/>
</dbReference>
<dbReference type="SMART" id="SM00020">
    <property type="entry name" value="Tryp_SPc"/>
    <property type="match status" value="1"/>
</dbReference>
<dbReference type="InterPro" id="IPR050430">
    <property type="entry name" value="Peptidase_S1"/>
</dbReference>
<dbReference type="AlphaFoldDB" id="B4I2H5"/>
<protein>
    <recommendedName>
        <fullName evidence="11">trypsin</fullName>
        <ecNumber evidence="11">3.4.21.4</ecNumber>
    </recommendedName>
</protein>
<organism evidence="16">
    <name type="scientific">Drosophila sechellia</name>
    <name type="common">Fruit fly</name>
    <dbReference type="NCBI Taxonomy" id="7238"/>
    <lineage>
        <taxon>Eukaryota</taxon>
        <taxon>Metazoa</taxon>
        <taxon>Ecdysozoa</taxon>
        <taxon>Arthropoda</taxon>
        <taxon>Hexapoda</taxon>
        <taxon>Insecta</taxon>
        <taxon>Pterygota</taxon>
        <taxon>Neoptera</taxon>
        <taxon>Endopterygota</taxon>
        <taxon>Diptera</taxon>
        <taxon>Brachycera</taxon>
        <taxon>Muscomorpha</taxon>
        <taxon>Ephydroidea</taxon>
        <taxon>Drosophilidae</taxon>
        <taxon>Drosophila</taxon>
        <taxon>Sophophora</taxon>
    </lineage>
</organism>
<dbReference type="EC" id="3.4.21.4" evidence="11"/>
<evidence type="ECO:0000256" key="6">
    <source>
        <dbReference type="ARBA" id="ARBA00022801"/>
    </source>
</evidence>
<dbReference type="MEROPS" id="S01.B60"/>
<dbReference type="SUPFAM" id="SSF50494">
    <property type="entry name" value="Trypsin-like serine proteases"/>
    <property type="match status" value="1"/>
</dbReference>
<dbReference type="PANTHER" id="PTHR24276:SF91">
    <property type="entry name" value="AT26814P-RELATED"/>
    <property type="match status" value="1"/>
</dbReference>
<evidence type="ECO:0000259" key="14">
    <source>
        <dbReference type="PROSITE" id="PS50240"/>
    </source>
</evidence>
<evidence type="ECO:0000256" key="3">
    <source>
        <dbReference type="ARBA" id="ARBA00022525"/>
    </source>
</evidence>
<dbReference type="Gene3D" id="2.40.10.10">
    <property type="entry name" value="Trypsin-like serine proteases"/>
    <property type="match status" value="1"/>
</dbReference>
<evidence type="ECO:0000256" key="5">
    <source>
        <dbReference type="ARBA" id="ARBA00022729"/>
    </source>
</evidence>
<dbReference type="InterPro" id="IPR009003">
    <property type="entry name" value="Peptidase_S1_PA"/>
</dbReference>
<dbReference type="EMBL" id="CH480820">
    <property type="protein sequence ID" value="EDW53970.1"/>
    <property type="molecule type" value="Genomic_DNA"/>
</dbReference>
<dbReference type="InterPro" id="IPR033116">
    <property type="entry name" value="TRYPSIN_SER"/>
</dbReference>
<dbReference type="InterPro" id="IPR043504">
    <property type="entry name" value="Peptidase_S1_PA_chymotrypsin"/>
</dbReference>
<evidence type="ECO:0000256" key="13">
    <source>
        <dbReference type="SAM" id="SignalP"/>
    </source>
</evidence>
<name>B4I2H5_DROSE</name>
<dbReference type="Proteomes" id="UP000001292">
    <property type="component" value="Unassembled WGS sequence"/>
</dbReference>
<dbReference type="PhylomeDB" id="B4I2H5"/>
<feature type="domain" description="Peptidase S1" evidence="14">
    <location>
        <begin position="27"/>
        <end position="247"/>
    </location>
</feature>
<dbReference type="InterPro" id="IPR018114">
    <property type="entry name" value="TRYPSIN_HIS"/>
</dbReference>
<accession>B4I2H5</accession>
<comment type="similarity">
    <text evidence="2">Belongs to the peptidase S1 family.</text>
</comment>
<evidence type="ECO:0000256" key="2">
    <source>
        <dbReference type="ARBA" id="ARBA00007664"/>
    </source>
</evidence>
<comment type="subcellular location">
    <subcellularLocation>
        <location evidence="1">Secreted</location>
        <location evidence="1">Extracellular space</location>
    </subcellularLocation>
</comment>
<dbReference type="STRING" id="7238.B4I2H5"/>
<evidence type="ECO:0000256" key="11">
    <source>
        <dbReference type="ARBA" id="ARBA00038868"/>
    </source>
</evidence>
<reference evidence="15 16" key="1">
    <citation type="journal article" date="2007" name="Nature">
        <title>Evolution of genes and genomes on the Drosophila phylogeny.</title>
        <authorList>
            <consortium name="Drosophila 12 Genomes Consortium"/>
            <person name="Clark A.G."/>
            <person name="Eisen M.B."/>
            <person name="Smith D.R."/>
            <person name="Bergman C.M."/>
            <person name="Oliver B."/>
            <person name="Markow T.A."/>
            <person name="Kaufman T.C."/>
            <person name="Kellis M."/>
            <person name="Gelbart W."/>
            <person name="Iyer V.N."/>
            <person name="Pollard D.A."/>
            <person name="Sackton T.B."/>
            <person name="Larracuente A.M."/>
            <person name="Singh N.D."/>
            <person name="Abad J.P."/>
            <person name="Abt D.N."/>
            <person name="Adryan B."/>
            <person name="Aguade M."/>
            <person name="Akashi H."/>
            <person name="Anderson W.W."/>
            <person name="Aquadro C.F."/>
            <person name="Ardell D.H."/>
            <person name="Arguello R."/>
            <person name="Artieri C.G."/>
            <person name="Barbash D.A."/>
            <person name="Barker D."/>
            <person name="Barsanti P."/>
            <person name="Batterham P."/>
            <person name="Batzoglou S."/>
            <person name="Begun D."/>
            <person name="Bhutkar A."/>
            <person name="Blanco E."/>
            <person name="Bosak S.A."/>
            <person name="Bradley R.K."/>
            <person name="Brand A.D."/>
            <person name="Brent M.R."/>
            <person name="Brooks A.N."/>
            <person name="Brown R.H."/>
            <person name="Butlin R.K."/>
            <person name="Caggese C."/>
            <person name="Calvi B.R."/>
            <person name="Bernardo de Carvalho A."/>
            <person name="Caspi A."/>
            <person name="Castrezana S."/>
            <person name="Celniker S.E."/>
            <person name="Chang J.L."/>
            <person name="Chapple C."/>
            <person name="Chatterji S."/>
            <person name="Chinwalla A."/>
            <person name="Civetta A."/>
            <person name="Clifton S.W."/>
            <person name="Comeron J.M."/>
            <person name="Costello J.C."/>
            <person name="Coyne J.A."/>
            <person name="Daub J."/>
            <person name="David R.G."/>
            <person name="Delcher A.L."/>
            <person name="Delehaunty K."/>
            <person name="Do C.B."/>
            <person name="Ebling H."/>
            <person name="Edwards K."/>
            <person name="Eickbush T."/>
            <person name="Evans J.D."/>
            <person name="Filipski A."/>
            <person name="Findeiss S."/>
            <person name="Freyhult E."/>
            <person name="Fulton L."/>
            <person name="Fulton R."/>
            <person name="Garcia A.C."/>
            <person name="Gardiner A."/>
            <person name="Garfield D.A."/>
            <person name="Garvin B.E."/>
            <person name="Gibson G."/>
            <person name="Gilbert D."/>
            <person name="Gnerre S."/>
            <person name="Godfrey J."/>
            <person name="Good R."/>
            <person name="Gotea V."/>
            <person name="Gravely B."/>
            <person name="Greenberg A.J."/>
            <person name="Griffiths-Jones S."/>
            <person name="Gross S."/>
            <person name="Guigo R."/>
            <person name="Gustafson E.A."/>
            <person name="Haerty W."/>
            <person name="Hahn M.W."/>
            <person name="Halligan D.L."/>
            <person name="Halpern A.L."/>
            <person name="Halter G.M."/>
            <person name="Han M.V."/>
            <person name="Heger A."/>
            <person name="Hillier L."/>
            <person name="Hinrichs A.S."/>
            <person name="Holmes I."/>
            <person name="Hoskins R.A."/>
            <person name="Hubisz M.J."/>
            <person name="Hultmark D."/>
            <person name="Huntley M.A."/>
            <person name="Jaffe D.B."/>
            <person name="Jagadeeshan S."/>
            <person name="Jeck W.R."/>
            <person name="Johnson J."/>
            <person name="Jones C.D."/>
            <person name="Jordan W.C."/>
            <person name="Karpen G.H."/>
            <person name="Kataoka E."/>
            <person name="Keightley P.D."/>
            <person name="Kheradpour P."/>
            <person name="Kirkness E.F."/>
            <person name="Koerich L.B."/>
            <person name="Kristiansen K."/>
            <person name="Kudrna D."/>
            <person name="Kulathinal R.J."/>
            <person name="Kumar S."/>
            <person name="Kwok R."/>
            <person name="Lander E."/>
            <person name="Langley C.H."/>
            <person name="Lapoint R."/>
            <person name="Lazzaro B.P."/>
            <person name="Lee S.J."/>
            <person name="Levesque L."/>
            <person name="Li R."/>
            <person name="Lin C.F."/>
            <person name="Lin M.F."/>
            <person name="Lindblad-Toh K."/>
            <person name="Llopart A."/>
            <person name="Long M."/>
            <person name="Low L."/>
            <person name="Lozovsky E."/>
            <person name="Lu J."/>
            <person name="Luo M."/>
            <person name="Machado C.A."/>
            <person name="Makalowski W."/>
            <person name="Marzo M."/>
            <person name="Matsuda M."/>
            <person name="Matzkin L."/>
            <person name="McAllister B."/>
            <person name="McBride C.S."/>
            <person name="McKernan B."/>
            <person name="McKernan K."/>
            <person name="Mendez-Lago M."/>
            <person name="Minx P."/>
            <person name="Mollenhauer M.U."/>
            <person name="Montooth K."/>
            <person name="Mount S.M."/>
            <person name="Mu X."/>
            <person name="Myers E."/>
            <person name="Negre B."/>
            <person name="Newfeld S."/>
            <person name="Nielsen R."/>
            <person name="Noor M.A."/>
            <person name="O'Grady P."/>
            <person name="Pachter L."/>
            <person name="Papaceit M."/>
            <person name="Parisi M.J."/>
            <person name="Parisi M."/>
            <person name="Parts L."/>
            <person name="Pedersen J.S."/>
            <person name="Pesole G."/>
            <person name="Phillippy A.M."/>
            <person name="Ponting C.P."/>
            <person name="Pop M."/>
            <person name="Porcelli D."/>
            <person name="Powell J.R."/>
            <person name="Prohaska S."/>
            <person name="Pruitt K."/>
            <person name="Puig M."/>
            <person name="Quesneville H."/>
            <person name="Ram K.R."/>
            <person name="Rand D."/>
            <person name="Rasmussen M.D."/>
            <person name="Reed L.K."/>
            <person name="Reenan R."/>
            <person name="Reily A."/>
            <person name="Remington K.A."/>
            <person name="Rieger T.T."/>
            <person name="Ritchie M.G."/>
            <person name="Robin C."/>
            <person name="Rogers Y.H."/>
            <person name="Rohde C."/>
            <person name="Rozas J."/>
            <person name="Rubenfield M.J."/>
            <person name="Ruiz A."/>
            <person name="Russo S."/>
            <person name="Salzberg S.L."/>
            <person name="Sanchez-Gracia A."/>
            <person name="Saranga D.J."/>
            <person name="Sato H."/>
            <person name="Schaeffer S.W."/>
            <person name="Schatz M.C."/>
            <person name="Schlenke T."/>
            <person name="Schwartz R."/>
            <person name="Segarra C."/>
            <person name="Singh R.S."/>
            <person name="Sirot L."/>
            <person name="Sirota M."/>
            <person name="Sisneros N.B."/>
            <person name="Smith C.D."/>
            <person name="Smith T.F."/>
            <person name="Spieth J."/>
            <person name="Stage D.E."/>
            <person name="Stark A."/>
            <person name="Stephan W."/>
            <person name="Strausberg R.L."/>
            <person name="Strempel S."/>
            <person name="Sturgill D."/>
            <person name="Sutton G."/>
            <person name="Sutton G.G."/>
            <person name="Tao W."/>
            <person name="Teichmann S."/>
            <person name="Tobari Y.N."/>
            <person name="Tomimura Y."/>
            <person name="Tsolas J.M."/>
            <person name="Valente V.L."/>
            <person name="Venter E."/>
            <person name="Venter J.C."/>
            <person name="Vicario S."/>
            <person name="Vieira F.G."/>
            <person name="Vilella A.J."/>
            <person name="Villasante A."/>
            <person name="Walenz B."/>
            <person name="Wang J."/>
            <person name="Wasserman M."/>
            <person name="Watts T."/>
            <person name="Wilson D."/>
            <person name="Wilson R.K."/>
            <person name="Wing R.A."/>
            <person name="Wolfner M.F."/>
            <person name="Wong A."/>
            <person name="Wong G.K."/>
            <person name="Wu C.I."/>
            <person name="Wu G."/>
            <person name="Yamamoto D."/>
            <person name="Yang H.P."/>
            <person name="Yang S.P."/>
            <person name="Yorke J.A."/>
            <person name="Yoshida K."/>
            <person name="Zdobnov E."/>
            <person name="Zhang P."/>
            <person name="Zhang Y."/>
            <person name="Zimin A.V."/>
            <person name="Baldwin J."/>
            <person name="Abdouelleil A."/>
            <person name="Abdulkadir J."/>
            <person name="Abebe A."/>
            <person name="Abera B."/>
            <person name="Abreu J."/>
            <person name="Acer S.C."/>
            <person name="Aftuck L."/>
            <person name="Alexander A."/>
            <person name="An P."/>
            <person name="Anderson E."/>
            <person name="Anderson S."/>
            <person name="Arachi H."/>
            <person name="Azer M."/>
            <person name="Bachantsang P."/>
            <person name="Barry A."/>
            <person name="Bayul T."/>
            <person name="Berlin A."/>
            <person name="Bessette D."/>
            <person name="Bloom T."/>
            <person name="Blye J."/>
            <person name="Boguslavskiy L."/>
            <person name="Bonnet C."/>
            <person name="Boukhgalter B."/>
            <person name="Bourzgui I."/>
            <person name="Brown A."/>
            <person name="Cahill P."/>
            <person name="Channer S."/>
            <person name="Cheshatsang Y."/>
            <person name="Chuda L."/>
            <person name="Citroen M."/>
            <person name="Collymore A."/>
            <person name="Cooke P."/>
            <person name="Costello M."/>
            <person name="D'Aco K."/>
            <person name="Daza R."/>
            <person name="De Haan G."/>
            <person name="DeGray S."/>
            <person name="DeMaso C."/>
            <person name="Dhargay N."/>
            <person name="Dooley K."/>
            <person name="Dooley E."/>
            <person name="Doricent M."/>
            <person name="Dorje P."/>
            <person name="Dorjee K."/>
            <person name="Dupes A."/>
            <person name="Elong R."/>
            <person name="Falk J."/>
            <person name="Farina A."/>
            <person name="Faro S."/>
            <person name="Ferguson D."/>
            <person name="Fisher S."/>
            <person name="Foley C.D."/>
            <person name="Franke A."/>
            <person name="Friedrich D."/>
            <person name="Gadbois L."/>
            <person name="Gearin G."/>
            <person name="Gearin C.R."/>
            <person name="Giannoukos G."/>
            <person name="Goode T."/>
            <person name="Graham J."/>
            <person name="Grandbois E."/>
            <person name="Grewal S."/>
            <person name="Gyaltsen K."/>
            <person name="Hafez N."/>
            <person name="Hagos B."/>
            <person name="Hall J."/>
            <person name="Henson C."/>
            <person name="Hollinger A."/>
            <person name="Honan T."/>
            <person name="Huard M.D."/>
            <person name="Hughes L."/>
            <person name="Hurhula B."/>
            <person name="Husby M.E."/>
            <person name="Kamat A."/>
            <person name="Kanga B."/>
            <person name="Kashin S."/>
            <person name="Khazanovich D."/>
            <person name="Kisner P."/>
            <person name="Lance K."/>
            <person name="Lara M."/>
            <person name="Lee W."/>
            <person name="Lennon N."/>
            <person name="Letendre F."/>
            <person name="LeVine R."/>
            <person name="Lipovsky A."/>
            <person name="Liu X."/>
            <person name="Liu J."/>
            <person name="Liu S."/>
            <person name="Lokyitsang T."/>
            <person name="Lokyitsang Y."/>
            <person name="Lubonja R."/>
            <person name="Lui A."/>
            <person name="MacDonald P."/>
            <person name="Magnisalis V."/>
            <person name="Maru K."/>
            <person name="Matthews C."/>
            <person name="McCusker W."/>
            <person name="McDonough S."/>
            <person name="Mehta T."/>
            <person name="Meldrim J."/>
            <person name="Meneus L."/>
            <person name="Mihai O."/>
            <person name="Mihalev A."/>
            <person name="Mihova T."/>
            <person name="Mittelman R."/>
            <person name="Mlenga V."/>
            <person name="Montmayeur A."/>
            <person name="Mulrain L."/>
            <person name="Navidi A."/>
            <person name="Naylor J."/>
            <person name="Negash T."/>
            <person name="Nguyen T."/>
            <person name="Nguyen N."/>
            <person name="Nicol R."/>
            <person name="Norbu C."/>
            <person name="Norbu N."/>
            <person name="Novod N."/>
            <person name="O'Neill B."/>
            <person name="Osman S."/>
            <person name="Markiewicz E."/>
            <person name="Oyono O.L."/>
            <person name="Patti C."/>
            <person name="Phunkhang P."/>
            <person name="Pierre F."/>
            <person name="Priest M."/>
            <person name="Raghuraman S."/>
            <person name="Rege F."/>
            <person name="Reyes R."/>
            <person name="Rise C."/>
            <person name="Rogov P."/>
            <person name="Ross K."/>
            <person name="Ryan E."/>
            <person name="Settipalli S."/>
            <person name="Shea T."/>
            <person name="Sherpa N."/>
            <person name="Shi L."/>
            <person name="Shih D."/>
            <person name="Sparrow T."/>
            <person name="Spaulding J."/>
            <person name="Stalker J."/>
            <person name="Stange-Thomann N."/>
            <person name="Stavropoulos S."/>
            <person name="Stone C."/>
            <person name="Strader C."/>
            <person name="Tesfaye S."/>
            <person name="Thomson T."/>
            <person name="Thoulutsang Y."/>
            <person name="Thoulutsang D."/>
            <person name="Topham K."/>
            <person name="Topping I."/>
            <person name="Tsamla T."/>
            <person name="Vassiliev H."/>
            <person name="Vo A."/>
            <person name="Wangchuk T."/>
            <person name="Wangdi T."/>
            <person name="Weiand M."/>
            <person name="Wilkinson J."/>
            <person name="Wilson A."/>
            <person name="Yadav S."/>
            <person name="Young G."/>
            <person name="Yu Q."/>
            <person name="Zembek L."/>
            <person name="Zhong D."/>
            <person name="Zimmer A."/>
            <person name="Zwirko Z."/>
            <person name="Jaffe D.B."/>
            <person name="Alvarez P."/>
            <person name="Brockman W."/>
            <person name="Butler J."/>
            <person name="Chin C."/>
            <person name="Gnerre S."/>
            <person name="Grabherr M."/>
            <person name="Kleber M."/>
            <person name="Mauceli E."/>
            <person name="MacCallum I."/>
        </authorList>
    </citation>
    <scope>NUCLEOTIDE SEQUENCE [LARGE SCALE GENOMIC DNA]</scope>
    <source>
        <strain evidence="16">Rob3c / Tucson 14021-0248.25</strain>
    </source>
</reference>
<keyword evidence="4 12" id="KW-0645">Protease</keyword>
<evidence type="ECO:0000313" key="16">
    <source>
        <dbReference type="Proteomes" id="UP000001292"/>
    </source>
</evidence>
<dbReference type="PROSITE" id="PS50240">
    <property type="entry name" value="TRYPSIN_DOM"/>
    <property type="match status" value="1"/>
</dbReference>
<keyword evidence="3" id="KW-0964">Secreted</keyword>
<comment type="catalytic activity">
    <reaction evidence="10">
        <text>Preferential cleavage: Arg-|-Xaa, Lys-|-Xaa.</text>
        <dbReference type="EC" id="3.4.21.4"/>
    </reaction>
</comment>
<proteinExistence type="inferred from homology"/>
<keyword evidence="7 12" id="KW-0720">Serine protease</keyword>
<evidence type="ECO:0000256" key="12">
    <source>
        <dbReference type="RuleBase" id="RU363034"/>
    </source>
</evidence>
<dbReference type="SMR" id="B4I2H5"/>
<evidence type="ECO:0000313" key="15">
    <source>
        <dbReference type="EMBL" id="EDW53970.1"/>
    </source>
</evidence>
<keyword evidence="9" id="KW-1015">Disulfide bond</keyword>
<dbReference type="OMA" id="WILNTTN"/>
<evidence type="ECO:0000256" key="1">
    <source>
        <dbReference type="ARBA" id="ARBA00004239"/>
    </source>
</evidence>
<dbReference type="KEGG" id="dse:6613069"/>
<dbReference type="OrthoDB" id="10059102at2759"/>
<dbReference type="Pfam" id="PF00089">
    <property type="entry name" value="Trypsin"/>
    <property type="match status" value="1"/>
</dbReference>
<feature type="signal peptide" evidence="13">
    <location>
        <begin position="1"/>
        <end position="17"/>
    </location>
</feature>
<gene>
    <name evidence="15" type="primary">Dsec\GM18245</name>
    <name evidence="15" type="ORF">Dsec_GM18245</name>
</gene>
<dbReference type="PRINTS" id="PR00722">
    <property type="entry name" value="CHYMOTRYPSIN"/>
</dbReference>
<evidence type="ECO:0000256" key="4">
    <source>
        <dbReference type="ARBA" id="ARBA00022670"/>
    </source>
</evidence>
<dbReference type="InterPro" id="IPR001254">
    <property type="entry name" value="Trypsin_dom"/>
</dbReference>
<evidence type="ECO:0000256" key="10">
    <source>
        <dbReference type="ARBA" id="ARBA00036320"/>
    </source>
</evidence>
<feature type="chain" id="PRO_5002809930" description="trypsin" evidence="13">
    <location>
        <begin position="18"/>
        <end position="250"/>
    </location>
</feature>
<evidence type="ECO:0000256" key="7">
    <source>
        <dbReference type="ARBA" id="ARBA00022825"/>
    </source>
</evidence>
<keyword evidence="6 12" id="KW-0378">Hydrolase</keyword>
<keyword evidence="16" id="KW-1185">Reference proteome</keyword>
<dbReference type="GO" id="GO:0004252">
    <property type="term" value="F:serine-type endopeptidase activity"/>
    <property type="evidence" value="ECO:0007669"/>
    <property type="project" value="UniProtKB-EC"/>
</dbReference>
<evidence type="ECO:0000256" key="8">
    <source>
        <dbReference type="ARBA" id="ARBA00023145"/>
    </source>
</evidence>
<keyword evidence="8" id="KW-0865">Zymogen</keyword>